<dbReference type="PANTHER" id="PTHR43798">
    <property type="entry name" value="MONOACYLGLYCEROL LIPASE"/>
    <property type="match status" value="1"/>
</dbReference>
<name>A0A411YBG6_9ACTN</name>
<dbReference type="EMBL" id="CP036402">
    <property type="protein sequence ID" value="QBI18497.1"/>
    <property type="molecule type" value="Genomic_DNA"/>
</dbReference>
<organism evidence="4 5">
    <name type="scientific">Egibacter rhizosphaerae</name>
    <dbReference type="NCBI Taxonomy" id="1670831"/>
    <lineage>
        <taxon>Bacteria</taxon>
        <taxon>Bacillati</taxon>
        <taxon>Actinomycetota</taxon>
        <taxon>Nitriliruptoria</taxon>
        <taxon>Egibacterales</taxon>
        <taxon>Egibacteraceae</taxon>
        <taxon>Egibacter</taxon>
    </lineage>
</organism>
<evidence type="ECO:0000256" key="1">
    <source>
        <dbReference type="ARBA" id="ARBA00022801"/>
    </source>
</evidence>
<dbReference type="Pfam" id="PF00561">
    <property type="entry name" value="Abhydrolase_1"/>
    <property type="match status" value="1"/>
</dbReference>
<dbReference type="InterPro" id="IPR000073">
    <property type="entry name" value="AB_hydrolase_1"/>
</dbReference>
<evidence type="ECO:0000313" key="5">
    <source>
        <dbReference type="Proteomes" id="UP000291469"/>
    </source>
</evidence>
<proteinExistence type="predicted"/>
<sequence length="364" mass="38540">MRTSARPKGTQMNSATARRPRWGRATRNLLRWIRNGMLGLLGLLSAATLAGRVQQARLQRAHPAPGGLVDVGGHELHVLQAGAGGPTVVFENGQGGMALDWHYVQPEIAAQSATLAYDRAGMGWSEPGPGPRDLPVLVDELRAVLHEAGAPTPYVLVGHSLGGPIVRAYAHTYPDEVAGLVLLDATHEDQFETFPAAFTAKADAMAEAMRRQRRVIAAVNASGIPALFASAYPDPVASKLPAEVADARRAVKFMDASTVVSAADEMIALRDSLDHLRRSRQSLGDIPVVVLPAGKALGAEAAVPEGLEGDVEAARQTMQEDLATVSTNARRVVADGSGHFIHVERPDLVTDAVRQVLEEAAADA</sequence>
<dbReference type="SUPFAM" id="SSF53474">
    <property type="entry name" value="alpha/beta-Hydrolases"/>
    <property type="match status" value="1"/>
</dbReference>
<accession>A0A411YBG6</accession>
<dbReference type="GO" id="GO:0016020">
    <property type="term" value="C:membrane"/>
    <property type="evidence" value="ECO:0007669"/>
    <property type="project" value="TreeGrafter"/>
</dbReference>
<dbReference type="PANTHER" id="PTHR43798:SF31">
    <property type="entry name" value="AB HYDROLASE SUPERFAMILY PROTEIN YCLE"/>
    <property type="match status" value="1"/>
</dbReference>
<dbReference type="InterPro" id="IPR050266">
    <property type="entry name" value="AB_hydrolase_sf"/>
</dbReference>
<evidence type="ECO:0000259" key="3">
    <source>
        <dbReference type="Pfam" id="PF00561"/>
    </source>
</evidence>
<gene>
    <name evidence="4" type="ORF">ER308_02215</name>
</gene>
<dbReference type="AlphaFoldDB" id="A0A411YBG6"/>
<reference evidence="4 5" key="1">
    <citation type="submission" date="2019-01" db="EMBL/GenBank/DDBJ databases">
        <title>Egibacter rhizosphaerae EGI 80759T.</title>
        <authorList>
            <person name="Chen D.-D."/>
            <person name="Tian Y."/>
            <person name="Jiao J.-Y."/>
            <person name="Zhang X.-T."/>
            <person name="Zhang Y.-G."/>
            <person name="Zhang Y."/>
            <person name="Xiao M."/>
            <person name="Shu W.-S."/>
            <person name="Li W.-J."/>
        </authorList>
    </citation>
    <scope>NUCLEOTIDE SEQUENCE [LARGE SCALE GENOMIC DNA]</scope>
    <source>
        <strain evidence="4 5">EGI 80759</strain>
    </source>
</reference>
<dbReference type="PRINTS" id="PR00111">
    <property type="entry name" value="ABHYDROLASE"/>
</dbReference>
<dbReference type="OrthoDB" id="7185741at2"/>
<dbReference type="InterPro" id="IPR029058">
    <property type="entry name" value="AB_hydrolase_fold"/>
</dbReference>
<dbReference type="GO" id="GO:0016787">
    <property type="term" value="F:hydrolase activity"/>
    <property type="evidence" value="ECO:0007669"/>
    <property type="project" value="UniProtKB-KW"/>
</dbReference>
<feature type="domain" description="AB hydrolase-1" evidence="3">
    <location>
        <begin position="86"/>
        <end position="191"/>
    </location>
</feature>
<dbReference type="KEGG" id="erz:ER308_02215"/>
<evidence type="ECO:0000256" key="2">
    <source>
        <dbReference type="SAM" id="MobiDB-lite"/>
    </source>
</evidence>
<dbReference type="Gene3D" id="3.40.50.1820">
    <property type="entry name" value="alpha/beta hydrolase"/>
    <property type="match status" value="1"/>
</dbReference>
<keyword evidence="1 4" id="KW-0378">Hydrolase</keyword>
<keyword evidence="5" id="KW-1185">Reference proteome</keyword>
<dbReference type="Proteomes" id="UP000291469">
    <property type="component" value="Chromosome"/>
</dbReference>
<protein>
    <submittedName>
        <fullName evidence="4">Alpha/beta hydrolase</fullName>
    </submittedName>
</protein>
<feature type="region of interest" description="Disordered" evidence="2">
    <location>
        <begin position="1"/>
        <end position="20"/>
    </location>
</feature>
<evidence type="ECO:0000313" key="4">
    <source>
        <dbReference type="EMBL" id="QBI18497.1"/>
    </source>
</evidence>